<comment type="caution">
    <text evidence="1">The sequence shown here is derived from an EMBL/GenBank/DDBJ whole genome shotgun (WGS) entry which is preliminary data.</text>
</comment>
<accession>A0A1C7MTX0</accession>
<keyword evidence="2" id="KW-1185">Reference proteome</keyword>
<evidence type="ECO:0000313" key="2">
    <source>
        <dbReference type="Proteomes" id="UP000092993"/>
    </source>
</evidence>
<dbReference type="AlphaFoldDB" id="A0A1C7MTX0"/>
<proteinExistence type="predicted"/>
<dbReference type="Gene3D" id="3.90.1200.10">
    <property type="match status" value="1"/>
</dbReference>
<dbReference type="OMA" id="TTDIMAN"/>
<organism evidence="1 2">
    <name type="scientific">Grifola frondosa</name>
    <name type="common">Maitake</name>
    <name type="synonym">Polyporus frondosus</name>
    <dbReference type="NCBI Taxonomy" id="5627"/>
    <lineage>
        <taxon>Eukaryota</taxon>
        <taxon>Fungi</taxon>
        <taxon>Dikarya</taxon>
        <taxon>Basidiomycota</taxon>
        <taxon>Agaricomycotina</taxon>
        <taxon>Agaricomycetes</taxon>
        <taxon>Polyporales</taxon>
        <taxon>Grifolaceae</taxon>
        <taxon>Grifola</taxon>
    </lineage>
</organism>
<reference evidence="1 2" key="1">
    <citation type="submission" date="2016-03" db="EMBL/GenBank/DDBJ databases">
        <title>Whole genome sequencing of Grifola frondosa 9006-11.</title>
        <authorList>
            <person name="Min B."/>
            <person name="Park H."/>
            <person name="Kim J.-G."/>
            <person name="Cho H."/>
            <person name="Oh Y.-L."/>
            <person name="Kong W.-S."/>
            <person name="Choi I.-G."/>
        </authorList>
    </citation>
    <scope>NUCLEOTIDE SEQUENCE [LARGE SCALE GENOMIC DNA]</scope>
    <source>
        <strain evidence="1 2">9006-11</strain>
    </source>
</reference>
<dbReference type="SUPFAM" id="SSF56112">
    <property type="entry name" value="Protein kinase-like (PK-like)"/>
    <property type="match status" value="1"/>
</dbReference>
<dbReference type="Proteomes" id="UP000092993">
    <property type="component" value="Unassembled WGS sequence"/>
</dbReference>
<dbReference type="InterPro" id="IPR011009">
    <property type="entry name" value="Kinase-like_dom_sf"/>
</dbReference>
<name>A0A1C7MTX0_GRIFR</name>
<dbReference type="OrthoDB" id="3270264at2759"/>
<protein>
    <submittedName>
        <fullName evidence="1">Uncharacterized protein</fullName>
    </submittedName>
</protein>
<evidence type="ECO:0000313" key="1">
    <source>
        <dbReference type="EMBL" id="OBZ78414.1"/>
    </source>
</evidence>
<dbReference type="EMBL" id="LUGG01000002">
    <property type="protein sequence ID" value="OBZ78414.1"/>
    <property type="molecule type" value="Genomic_DNA"/>
</dbReference>
<gene>
    <name evidence="1" type="ORF">A0H81_02163</name>
</gene>
<sequence length="241" mass="27427">MRTGIHRYFVDRLRNHARMLEYYGNGLSWDGFHLTFDELLNVNILINGRLFPPLSVLFRLAEAALEHARQDPSLHVVGHGDLHGGNIIVRRTGGSTQLLYVDYETVGRHSPWIDIAKPIYNDCFFVYRYADRLGIDLFDLGAVHARVNNDTLDIDFKSSSSRECLFDPLGKALFEVLIEGLLRPFECHLKQQREELSERDLHDCPSLSHALLACALLGRNFSQRPDMFFASLAIGVTDPLC</sequence>